<organism evidence="2 3">
    <name type="scientific">Mesorhizobium cantuariense</name>
    <dbReference type="NCBI Taxonomy" id="1300275"/>
    <lineage>
        <taxon>Bacteria</taxon>
        <taxon>Pseudomonadati</taxon>
        <taxon>Pseudomonadota</taxon>
        <taxon>Alphaproteobacteria</taxon>
        <taxon>Hyphomicrobiales</taxon>
        <taxon>Phyllobacteriaceae</taxon>
        <taxon>Mesorhizobium</taxon>
    </lineage>
</organism>
<feature type="transmembrane region" description="Helical" evidence="1">
    <location>
        <begin position="38"/>
        <end position="56"/>
    </location>
</feature>
<comment type="caution">
    <text evidence="2">The sequence shown here is derived from an EMBL/GenBank/DDBJ whole genome shotgun (WGS) entry which is preliminary data.</text>
</comment>
<gene>
    <name evidence="2" type="ORF">ACFOJ9_34600</name>
</gene>
<name>A0ABV7MXZ2_9HYPH</name>
<evidence type="ECO:0000256" key="1">
    <source>
        <dbReference type="SAM" id="Phobius"/>
    </source>
</evidence>
<evidence type="ECO:0000313" key="3">
    <source>
        <dbReference type="Proteomes" id="UP001595648"/>
    </source>
</evidence>
<accession>A0ABV7MXZ2</accession>
<reference evidence="3" key="1">
    <citation type="journal article" date="2019" name="Int. J. Syst. Evol. Microbiol.">
        <title>The Global Catalogue of Microorganisms (GCM) 10K type strain sequencing project: providing services to taxonomists for standard genome sequencing and annotation.</title>
        <authorList>
            <consortium name="The Broad Institute Genomics Platform"/>
            <consortium name="The Broad Institute Genome Sequencing Center for Infectious Disease"/>
            <person name="Wu L."/>
            <person name="Ma J."/>
        </authorList>
    </citation>
    <scope>NUCLEOTIDE SEQUENCE [LARGE SCALE GENOMIC DNA]</scope>
    <source>
        <strain evidence="3">ICMP 19515</strain>
    </source>
</reference>
<keyword evidence="1" id="KW-1133">Transmembrane helix</keyword>
<proteinExistence type="predicted"/>
<dbReference type="RefSeq" id="WP_378986014.1">
    <property type="nucleotide sequence ID" value="NZ_JBHRVD010000001.1"/>
</dbReference>
<sequence length="85" mass="9558">MQPDQKPFGKRNPPFAEFKKVEEQYEKGKLSRRTESNVVVYVKPLVAGAIVVVLFFSPESRALAIEIGAKGIEIGKEWVLRGLLE</sequence>
<protein>
    <submittedName>
        <fullName evidence="2">Uncharacterized protein</fullName>
    </submittedName>
</protein>
<keyword evidence="1" id="KW-0812">Transmembrane</keyword>
<dbReference type="Proteomes" id="UP001595648">
    <property type="component" value="Unassembled WGS sequence"/>
</dbReference>
<dbReference type="EMBL" id="JBHRVD010000001">
    <property type="protein sequence ID" value="MFC3326853.1"/>
    <property type="molecule type" value="Genomic_DNA"/>
</dbReference>
<evidence type="ECO:0000313" key="2">
    <source>
        <dbReference type="EMBL" id="MFC3326853.1"/>
    </source>
</evidence>
<keyword evidence="1" id="KW-0472">Membrane</keyword>
<keyword evidence="3" id="KW-1185">Reference proteome</keyword>